<comment type="caution">
    <text evidence="3">The sequence shown here is derived from an EMBL/GenBank/DDBJ whole genome shotgun (WGS) entry which is preliminary data.</text>
</comment>
<organism evidence="3 4">
    <name type="scientific">Starmerella bacillaris</name>
    <name type="common">Yeast</name>
    <name type="synonym">Candida zemplinina</name>
    <dbReference type="NCBI Taxonomy" id="1247836"/>
    <lineage>
        <taxon>Eukaryota</taxon>
        <taxon>Fungi</taxon>
        <taxon>Dikarya</taxon>
        <taxon>Ascomycota</taxon>
        <taxon>Saccharomycotina</taxon>
        <taxon>Dipodascomycetes</taxon>
        <taxon>Dipodascales</taxon>
        <taxon>Trichomonascaceae</taxon>
        <taxon>Starmerella</taxon>
    </lineage>
</organism>
<evidence type="ECO:0000313" key="3">
    <source>
        <dbReference type="EMBL" id="GMM49952.1"/>
    </source>
</evidence>
<dbReference type="Gene3D" id="1.25.40.10">
    <property type="entry name" value="Tetratricopeptide repeat domain"/>
    <property type="match status" value="2"/>
</dbReference>
<dbReference type="InterPro" id="IPR050767">
    <property type="entry name" value="Sel1_AlgK"/>
</dbReference>
<feature type="compositionally biased region" description="Basic and acidic residues" evidence="2">
    <location>
        <begin position="65"/>
        <end position="93"/>
    </location>
</feature>
<accession>A0AAV5RFE1</accession>
<comment type="similarity">
    <text evidence="1">Belongs to the sel-1 family.</text>
</comment>
<dbReference type="InterPro" id="IPR006597">
    <property type="entry name" value="Sel1-like"/>
</dbReference>
<evidence type="ECO:0000313" key="4">
    <source>
        <dbReference type="Proteomes" id="UP001362899"/>
    </source>
</evidence>
<dbReference type="InterPro" id="IPR011990">
    <property type="entry name" value="TPR-like_helical_dom_sf"/>
</dbReference>
<gene>
    <name evidence="3" type="ORF">DASB73_009100</name>
</gene>
<name>A0AAV5RFE1_STABA</name>
<sequence>MPVSNNAFQNNNVHTNLNHTGNNRRCIFDNWKRTIANWCPCAKRRYERTHGNYFIIRPDEALDPEKVSEKTSLKSNHYRDSGASHDEEKEPFLRSHTGRNQQTYNENTLADPPFTSNAMEGDTEKQAAYFLQKGLEAFDNSQFKKAESFYNDSASLGNIIAVHNLGTMYLYGQGIQKNAEKAHECFLLCSRHEVAASMGQLGYMYMYGKGVDQSYDTAKEWFLRANKVGKDAYSQFQLGCMYLEGIGTPVNSKKGFYWLCKSVKSNYLPAIYNLGVLFMTGMPEFPQDLLAAAVLFEHAANFGDDPYSQNNLGVLYATGEGNLRQDYKKAFKYFKSASEKELTEAQFNLGECYNNGYGIDKDLTSAAEYYYLATKNSDNSLAEFRLAQLFLYSEATFKQDLSMALYWFGRSAQHRNEMALTNYTALKTLLEANKDTSPEFQKSRI</sequence>
<dbReference type="SMART" id="SM00671">
    <property type="entry name" value="SEL1"/>
    <property type="match status" value="8"/>
</dbReference>
<evidence type="ECO:0000256" key="1">
    <source>
        <dbReference type="ARBA" id="ARBA00038101"/>
    </source>
</evidence>
<feature type="region of interest" description="Disordered" evidence="2">
    <location>
        <begin position="65"/>
        <end position="112"/>
    </location>
</feature>
<reference evidence="3 4" key="1">
    <citation type="journal article" date="2023" name="Elife">
        <title>Identification of key yeast species and microbe-microbe interactions impacting larval growth of Drosophila in the wild.</title>
        <authorList>
            <person name="Mure A."/>
            <person name="Sugiura Y."/>
            <person name="Maeda R."/>
            <person name="Honda K."/>
            <person name="Sakurai N."/>
            <person name="Takahashi Y."/>
            <person name="Watada M."/>
            <person name="Katoh T."/>
            <person name="Gotoh A."/>
            <person name="Gotoh Y."/>
            <person name="Taniguchi I."/>
            <person name="Nakamura K."/>
            <person name="Hayashi T."/>
            <person name="Katayama T."/>
            <person name="Uemura T."/>
            <person name="Hattori Y."/>
        </authorList>
    </citation>
    <scope>NUCLEOTIDE SEQUENCE [LARGE SCALE GENOMIC DNA]</scope>
    <source>
        <strain evidence="3 4">SB-73</strain>
    </source>
</reference>
<proteinExistence type="inferred from homology"/>
<dbReference type="Proteomes" id="UP001362899">
    <property type="component" value="Unassembled WGS sequence"/>
</dbReference>
<dbReference type="PANTHER" id="PTHR11102:SF160">
    <property type="entry name" value="ERAD-ASSOCIATED E3 UBIQUITIN-PROTEIN LIGASE COMPONENT HRD3"/>
    <property type="match status" value="1"/>
</dbReference>
<dbReference type="EMBL" id="BTGC01000003">
    <property type="protein sequence ID" value="GMM49952.1"/>
    <property type="molecule type" value="Genomic_DNA"/>
</dbReference>
<keyword evidence="4" id="KW-1185">Reference proteome</keyword>
<dbReference type="PANTHER" id="PTHR11102">
    <property type="entry name" value="SEL-1-LIKE PROTEIN"/>
    <property type="match status" value="1"/>
</dbReference>
<protein>
    <submittedName>
        <fullName evidence="3">Uncharacterized protein</fullName>
    </submittedName>
</protein>
<dbReference type="AlphaFoldDB" id="A0AAV5RFE1"/>
<dbReference type="SUPFAM" id="SSF81901">
    <property type="entry name" value="HCP-like"/>
    <property type="match status" value="2"/>
</dbReference>
<evidence type="ECO:0000256" key="2">
    <source>
        <dbReference type="SAM" id="MobiDB-lite"/>
    </source>
</evidence>
<dbReference type="Pfam" id="PF08238">
    <property type="entry name" value="Sel1"/>
    <property type="match status" value="7"/>
</dbReference>
<feature type="compositionally biased region" description="Polar residues" evidence="2">
    <location>
        <begin position="98"/>
        <end position="112"/>
    </location>
</feature>